<dbReference type="Gene3D" id="2.40.10.10">
    <property type="entry name" value="Trypsin-like serine proteases"/>
    <property type="match status" value="1"/>
</dbReference>
<feature type="domain" description="RdRp catalytic" evidence="33">
    <location>
        <begin position="2260"/>
        <end position="2381"/>
    </location>
</feature>
<accession>A0A2R4N9G9</accession>
<dbReference type="SUPFAM" id="SSF50494">
    <property type="entry name" value="Trypsin-like serine proteases"/>
    <property type="match status" value="1"/>
</dbReference>
<evidence type="ECO:0000256" key="29">
    <source>
        <dbReference type="ARBA" id="ARBA00023288"/>
    </source>
</evidence>
<dbReference type="GO" id="GO:0019062">
    <property type="term" value="P:virion attachment to host cell"/>
    <property type="evidence" value="ECO:0007669"/>
    <property type="project" value="UniProtKB-KW"/>
</dbReference>
<dbReference type="InterPro" id="IPR007094">
    <property type="entry name" value="RNA-dir_pol_PSvirus"/>
</dbReference>
<evidence type="ECO:0000256" key="9">
    <source>
        <dbReference type="ARBA" id="ARBA00022561"/>
    </source>
</evidence>
<dbReference type="PROSITE" id="PS51218">
    <property type="entry name" value="SF3_HELICASE_2"/>
    <property type="match status" value="1"/>
</dbReference>
<evidence type="ECO:0000259" key="35">
    <source>
        <dbReference type="PROSITE" id="PS51874"/>
    </source>
</evidence>
<dbReference type="GO" id="GO:0005198">
    <property type="term" value="F:structural molecule activity"/>
    <property type="evidence" value="ECO:0007669"/>
    <property type="project" value="InterPro"/>
</dbReference>
<feature type="compositionally biased region" description="Polar residues" evidence="32">
    <location>
        <begin position="420"/>
        <end position="430"/>
    </location>
</feature>
<dbReference type="EMBL" id="KY855435">
    <property type="protein sequence ID" value="AVX29482.1"/>
    <property type="molecule type" value="Genomic_RNA"/>
</dbReference>
<evidence type="ECO:0000256" key="8">
    <source>
        <dbReference type="ARBA" id="ARBA00022553"/>
    </source>
</evidence>
<evidence type="ECO:0000256" key="11">
    <source>
        <dbReference type="ARBA" id="ARBA00022670"/>
    </source>
</evidence>
<evidence type="ECO:0000256" key="1">
    <source>
        <dbReference type="ARBA" id="ARBA00004295"/>
    </source>
</evidence>
<dbReference type="GO" id="GO:0039618">
    <property type="term" value="C:T=pseudo3 icosahedral viral capsid"/>
    <property type="evidence" value="ECO:0007669"/>
    <property type="project" value="UniProtKB-KW"/>
</dbReference>
<keyword evidence="37" id="KW-1185">Reference proteome</keyword>
<dbReference type="KEGG" id="vg:80533884"/>
<keyword evidence="31" id="KW-0407">Ion channel</keyword>
<evidence type="ECO:0000256" key="24">
    <source>
        <dbReference type="ARBA" id="ARBA00022953"/>
    </source>
</evidence>
<dbReference type="InterPro" id="IPR059138">
    <property type="entry name" value="Pico_VP1"/>
</dbReference>
<dbReference type="InterPro" id="IPR033703">
    <property type="entry name" value="Rhv-like"/>
</dbReference>
<keyword evidence="4" id="KW-0813">Transport</keyword>
<keyword evidence="14" id="KW-1143">T=pseudo3 icosahedral capsid protein</keyword>
<dbReference type="SUPFAM" id="SSF52540">
    <property type="entry name" value="P-loop containing nucleoside triphosphate hydrolases"/>
    <property type="match status" value="1"/>
</dbReference>
<dbReference type="Pfam" id="PF00073">
    <property type="entry name" value="Rhv"/>
    <property type="match status" value="2"/>
</dbReference>
<dbReference type="InterPro" id="IPR009003">
    <property type="entry name" value="Peptidase_S1_PA"/>
</dbReference>
<dbReference type="InterPro" id="IPR004004">
    <property type="entry name" value="Helic/Pol/Pept_Calicivir-typ"/>
</dbReference>
<dbReference type="Proteomes" id="UP000501365">
    <property type="component" value="Segment"/>
</dbReference>
<evidence type="ECO:0000256" key="20">
    <source>
        <dbReference type="ARBA" id="ARBA00022807"/>
    </source>
</evidence>
<evidence type="ECO:0000259" key="34">
    <source>
        <dbReference type="PROSITE" id="PS51218"/>
    </source>
</evidence>
<keyword evidence="24" id="KW-0693">Viral RNA replication</keyword>
<keyword evidence="25" id="KW-1182">Viral ion channel</keyword>
<dbReference type="InterPro" id="IPR029053">
    <property type="entry name" value="Viral_coat"/>
</dbReference>
<evidence type="ECO:0000256" key="22">
    <source>
        <dbReference type="ARBA" id="ARBA00022844"/>
    </source>
</evidence>
<evidence type="ECO:0000256" key="15">
    <source>
        <dbReference type="ARBA" id="ARBA00022707"/>
    </source>
</evidence>
<comment type="subcellular location">
    <subcellularLocation>
        <location evidence="1">Host cytoplasmic vesicle membrane</location>
        <topology evidence="1">Peripheral membrane protein</topology>
        <orientation evidence="1">Cytoplasmic side</orientation>
    </subcellularLocation>
    <subcellularLocation>
        <location evidence="2">Virion</location>
    </subcellularLocation>
</comment>
<evidence type="ECO:0000256" key="26">
    <source>
        <dbReference type="ARBA" id="ARBA00023065"/>
    </source>
</evidence>
<keyword evidence="23" id="KW-1043">Host membrane</keyword>
<dbReference type="RefSeq" id="YP_010796401.1">
    <property type="nucleotide sequence ID" value="NC_076017.1"/>
</dbReference>
<keyword evidence="17" id="KW-0378">Hydrolase</keyword>
<dbReference type="PRINTS" id="PR00918">
    <property type="entry name" value="CALICVIRUSNS"/>
</dbReference>
<dbReference type="InterPro" id="IPR043502">
    <property type="entry name" value="DNA/RNA_pol_sf"/>
</dbReference>
<evidence type="ECO:0000256" key="2">
    <source>
        <dbReference type="ARBA" id="ARBA00004328"/>
    </source>
</evidence>
<dbReference type="PROSITE" id="PS50507">
    <property type="entry name" value="RDRP_SSRNA_POS"/>
    <property type="match status" value="1"/>
</dbReference>
<organism evidence="36 37">
    <name type="scientific">Marmot mosavirus</name>
    <dbReference type="NCBI Taxonomy" id="2161809"/>
    <lineage>
        <taxon>Viruses</taxon>
        <taxon>Riboviria</taxon>
        <taxon>Orthornavirae</taxon>
        <taxon>Pisuviricota</taxon>
        <taxon>Pisoniviricetes</taxon>
        <taxon>Picornavirales</taxon>
        <taxon>Picornaviridae</taxon>
        <taxon>Caphthovirinae</taxon>
        <taxon>Mosavirus</taxon>
    </lineage>
</organism>
<evidence type="ECO:0000256" key="16">
    <source>
        <dbReference type="ARBA" id="ARBA00022741"/>
    </source>
</evidence>
<keyword evidence="27" id="KW-0472">Membrane</keyword>
<keyword evidence="8" id="KW-0597">Phosphoprotein</keyword>
<evidence type="ECO:0000256" key="25">
    <source>
        <dbReference type="ARBA" id="ARBA00023039"/>
    </source>
</evidence>
<protein>
    <recommendedName>
        <fullName evidence="3">Genome polyprotein</fullName>
    </recommendedName>
</protein>
<dbReference type="InterPro" id="IPR000605">
    <property type="entry name" value="Helicase_SF3_ssDNA/RNA_vir"/>
</dbReference>
<dbReference type="GO" id="GO:0003968">
    <property type="term" value="F:RNA-directed RNA polymerase activity"/>
    <property type="evidence" value="ECO:0007669"/>
    <property type="project" value="UniProtKB-KW"/>
</dbReference>
<evidence type="ECO:0000256" key="32">
    <source>
        <dbReference type="SAM" id="MobiDB-lite"/>
    </source>
</evidence>
<sequence length="2502" mass="279712">MASFNFNTTFFYPKPFPTDPCDILHARLNAQRFRREIAEVERLCEMYTVPEIRYRGFPNPGSTCWFNCFRQAMILSAHPGLGELFANLEYTEEESRELANHFVSSWQSDIWSYGGAVARTTSFRGGLPQAPFHVYLRDNEWEMQEYCDPHLNPHFLYPWIQILYKLDGTPQEWPIVDYPSILILRKQDDTTCHVVLAALENIMDHPYYVVYDDDDVYGMEPEELLWDHFIKNLSDPLSRHVEMYYTGSNILQITQPVFHSTRTFNPHYHGLKTMWDFQESYVELATTHKCPLQMSILHQLIKINRSFKRGHYSNMYSADKAYRQWWMQPCIAESRGTGNCDATTISQCGDVETNPGPVFTLYIMDGVELADEVLEDCFELPIEAQGAGMSTPKQGDVSTSNNQGTQNFFYYNNHYQNSVDMSNSPVNTNDSSTGETSSSGSGVSSLLNGFTSLASTVGPMMLLDPNTEEDNMQPDRIQQESRGNTQTTTQSSVGTLVAYGRTAVKTPVSSCADAPTMGTPSVQRNYTMVVAQWTSTQTAYQYVAGCLPYCLPEAGLFRQNMDRHYTTRCGWKIQGQVNTSHFHAGCLGVFAIPEFKFPFNESGFSGWTNKMYNNGVQQIGDVETTLSGAPESWTIFPHQFLNCRTNTTVDLLLPYLNFVPTSANGYHAPWTIFIMVITPLQVPTGAATVVDISMTVAPTAVQYNGLRHSSSLAQSAPVQIRENNGQFTTTIPDRATPAYPLASVPTVIIMVGRFHNYLEIAKIPCFITNTVGSVAAPYFTATNARPDEALLVMDVTLSSSHFLCTALGCMRLIYAQYRGSLNIDFMFTGAAMVRGKFLIAYTPPGATQPATMEEAMQATFSIWDLGLQSSFQFVVPFISVSDFRYTNSAGTSTLSVDGWLTVWQYTALTYPANTPQRSDIVVMVSAGADFCFRNPCDLAAQGLDVAEKGEQEDLAAPDQIAGKELVSVHQHTDIGFILDRSYFMETVALPNLTPKYHPLTLNGADHSAFSSTQGLYSMGPWLSCITYLKADLEVTLIPRADPTHTGQTGTENRNVRLWVKYYPAGAPVPTTLSMDSFIRRTAGSPLMVSDYGKPISFEVPYNSPTSALALAYNGYSDFQKTQLTSHAPGNTFGAIYFGISHSLPNEAIVDVDIYYRFHNVEAYAPRPFYQFLTYTPSSTTSLRAHTLMNDDDVYVRRSANRTAADISQDGDVETNPGPVSPKHSCPQAQGFARVIDHMTAGLISRSHNTLDGVNEAVNSVNSIKQLVDQALSGFKLWSKVLRKMVKYFIQGLIVYRTRDPMVAALLGISDMMEDPFDLYQIFKDTLSHVFVTQPPPLAQGVNDVNAIFNLMKNVDWLVQLVKRVFAWLNQWVEQDKVTPQRQLQTALIELPDIVASLEKKQAQDNPDLPTNISKAREIKRLATQLCERRIASYMDELLKAYCHDSGARTEPIVILLKGAPGQGKTVAAEILAQMISKYMVGYQSVYSMPPDCDHMDGYNGQYVVVMDDLGQNPDGKDFATFCQMVSTTQFVTKQAAIADKGTTFSSRVIIATTNLGQIRPVTVADPGAVDRRITFCYTVEAAAKDANGRLDMECAVKTDPQFVTQEIYNASPPCLQKVTNLFSSRCLRFRARDYSDSLLGVFWNAVYKLQEKSALTVELSRIVAQGNTCYRPMTIPEAREVLQDFRARMESQSVRARLEAAPVNPYRRWFDLMDKLYKFLQVSTIILSVVSVVMAIVKFVQFMWTLINPKQKDDPPTPVEDNVCEGPYSGTPTPTPRKLKKQQAEGPYSGAPAPAPRKLKKAAVQGRPQIRLVRITEDEIAEAQGIAARPDFEYSVMVRNTKPIHFLIDNNEVSLTALRVHGDWVVTNRHQLFAKGVTKVRIGSVSHPVSDLEIVEFETKESKPLDAILLKFPGLPQCRSLLKHFTDKCPTGPAIGLCNSENYPNMMWQTRIVRTYEGIPTNMGFFPKIMCYSTPTRVGFCGSPIVAEVDGAKKILGIHCAGNGVNGFGTLLTRKMLESVCAEAQGILYGHSKGEAVPMNQKTQIKKSPLFPIWTPDYGTAPLRASDSRILPGYNLDETIFSKHNSDLNTLPPEFEWATKMYAEELFDVIGRDNGPVSIFRAINGDGVTDAMDMNKASGYPYCLQGIKRKDLFEVKETKQGGQVYLPTERLLQDIDEFCDTGDTTFVTFLKDEIRPNKKIQVGGTRTVDGSSVPFAVFGRATLMKLMSKMMENNGTGIGSAVGCNPDDDWTRFAFELQDRYVFDLDYSGYDATHTSAMFDLLDKYFFTERNGFDTACTHLLLQTLKDSQHVYGDTYFRMRGGLPSGCPATSILNTIINNITLRAALLGVYDANTVDWDSFRMLAYGDDVVYASPQQILPGDLAEWLNKNTCYKLTPANKTSSFPTESRLSDVTFLKRSFTPDDDYPYLFHPVMPLENFKTMLSFCRPGTFQEKVQSVALLLQHRGEEDYDAIMDQVKAVVPTVRVPSYTRMRAEWLSLFGCC</sequence>
<evidence type="ECO:0000256" key="10">
    <source>
        <dbReference type="ARBA" id="ARBA00022581"/>
    </source>
</evidence>
<feature type="domain" description="SF3 helicase" evidence="34">
    <location>
        <begin position="1431"/>
        <end position="1594"/>
    </location>
</feature>
<evidence type="ECO:0000256" key="19">
    <source>
        <dbReference type="ARBA" id="ARBA00022806"/>
    </source>
</evidence>
<evidence type="ECO:0000256" key="13">
    <source>
        <dbReference type="ARBA" id="ARBA00022695"/>
    </source>
</evidence>
<dbReference type="InterPro" id="IPR001676">
    <property type="entry name" value="Picornavirus_capsid"/>
</dbReference>
<name>A0A2R4N9G9_9PICO</name>
<keyword evidence="30" id="KW-1160">Virus entry into host cell</keyword>
<evidence type="ECO:0000256" key="17">
    <source>
        <dbReference type="ARBA" id="ARBA00022801"/>
    </source>
</evidence>
<evidence type="ECO:0000259" key="33">
    <source>
        <dbReference type="PROSITE" id="PS50507"/>
    </source>
</evidence>
<reference evidence="36 37" key="1">
    <citation type="journal article" date="2018" name="Emerg. Microbes Infect.">
        <title>Marmota himalayana in the Qinghai-Tibetan plateau as a special host for bi-segmented and unsegmented picobirnaviruses.</title>
        <authorList>
            <person name="Luo X.L."/>
            <person name="Lu S."/>
            <person name="Jin D."/>
            <person name="Yang J."/>
            <person name="Wu S.S."/>
            <person name="Xu J."/>
        </authorList>
    </citation>
    <scope>NUCLEOTIDE SEQUENCE [LARGE SCALE GENOMIC DNA]</scope>
    <source>
        <strain evidence="36 37">HT8</strain>
    </source>
</reference>
<keyword evidence="29" id="KW-0449">Lipoprotein</keyword>
<evidence type="ECO:0000256" key="28">
    <source>
        <dbReference type="ARBA" id="ARBA00023200"/>
    </source>
</evidence>
<dbReference type="InterPro" id="IPR014759">
    <property type="entry name" value="Helicase_SF3_ssRNA_vir"/>
</dbReference>
<dbReference type="PROSITE" id="PS51874">
    <property type="entry name" value="PCV_3C_PRO"/>
    <property type="match status" value="1"/>
</dbReference>
<feature type="region of interest" description="Disordered" evidence="32">
    <location>
        <begin position="1751"/>
        <end position="1800"/>
    </location>
</feature>
<dbReference type="Gene3D" id="3.30.70.270">
    <property type="match status" value="2"/>
</dbReference>
<feature type="domain" description="Peptidase C3" evidence="35">
    <location>
        <begin position="1827"/>
        <end position="2017"/>
    </location>
</feature>
<dbReference type="Pfam" id="PF00910">
    <property type="entry name" value="RNA_helicase"/>
    <property type="match status" value="1"/>
</dbReference>
<keyword evidence="13" id="KW-0548">Nucleotidyltransferase</keyword>
<keyword evidence="15" id="KW-0519">Myristate</keyword>
<keyword evidence="16" id="KW-0547">Nucleotide-binding</keyword>
<dbReference type="GO" id="GO:0003724">
    <property type="term" value="F:RNA helicase activity"/>
    <property type="evidence" value="ECO:0007669"/>
    <property type="project" value="InterPro"/>
</dbReference>
<evidence type="ECO:0000256" key="4">
    <source>
        <dbReference type="ARBA" id="ARBA00022448"/>
    </source>
</evidence>
<dbReference type="GO" id="GO:0006508">
    <property type="term" value="P:proteolysis"/>
    <property type="evidence" value="ECO:0007669"/>
    <property type="project" value="UniProtKB-KW"/>
</dbReference>
<dbReference type="GO" id="GO:0039694">
    <property type="term" value="P:viral RNA genome replication"/>
    <property type="evidence" value="ECO:0007669"/>
    <property type="project" value="InterPro"/>
</dbReference>
<evidence type="ECO:0000256" key="3">
    <source>
        <dbReference type="ARBA" id="ARBA00020107"/>
    </source>
</evidence>
<dbReference type="Pfam" id="PF00548">
    <property type="entry name" value="Peptidase_C3"/>
    <property type="match status" value="1"/>
</dbReference>
<feature type="compositionally biased region" description="Low complexity" evidence="32">
    <location>
        <begin position="431"/>
        <end position="443"/>
    </location>
</feature>
<dbReference type="GO" id="GO:0003723">
    <property type="term" value="F:RNA binding"/>
    <property type="evidence" value="ECO:0007669"/>
    <property type="project" value="InterPro"/>
</dbReference>
<dbReference type="Pfam" id="PF22663">
    <property type="entry name" value="Rhv_5"/>
    <property type="match status" value="1"/>
</dbReference>
<keyword evidence="6" id="KW-1036">Host cytoplasmic vesicle</keyword>
<keyword evidence="18" id="KW-1161">Viral attachment to host cell</keyword>
<keyword evidence="7" id="KW-0191">Covalent protein-RNA linkage</keyword>
<dbReference type="GO" id="GO:0004197">
    <property type="term" value="F:cysteine-type endopeptidase activity"/>
    <property type="evidence" value="ECO:0007669"/>
    <property type="project" value="InterPro"/>
</dbReference>
<dbReference type="GO" id="GO:0044162">
    <property type="term" value="C:host cell cytoplasmic vesicle membrane"/>
    <property type="evidence" value="ECO:0007669"/>
    <property type="project" value="UniProtKB-SubCell"/>
</dbReference>
<evidence type="ECO:0000256" key="6">
    <source>
        <dbReference type="ARBA" id="ARBA00022488"/>
    </source>
</evidence>
<evidence type="ECO:0000256" key="12">
    <source>
        <dbReference type="ARBA" id="ARBA00022679"/>
    </source>
</evidence>
<dbReference type="Pfam" id="PF00680">
    <property type="entry name" value="RdRP_1"/>
    <property type="match status" value="1"/>
</dbReference>
<keyword evidence="12" id="KW-0808">Transferase</keyword>
<dbReference type="SUPFAM" id="SSF88633">
    <property type="entry name" value="Positive stranded ssRNA viruses"/>
    <property type="match status" value="2"/>
</dbReference>
<dbReference type="GO" id="GO:0015267">
    <property type="term" value="F:channel activity"/>
    <property type="evidence" value="ECO:0007669"/>
    <property type="project" value="UniProtKB-KW"/>
</dbReference>
<keyword evidence="11" id="KW-0645">Protease</keyword>
<evidence type="ECO:0000256" key="30">
    <source>
        <dbReference type="ARBA" id="ARBA00023296"/>
    </source>
</evidence>
<evidence type="ECO:0000256" key="21">
    <source>
        <dbReference type="ARBA" id="ARBA00022840"/>
    </source>
</evidence>
<dbReference type="Gene3D" id="2.60.120.20">
    <property type="match status" value="3"/>
</dbReference>
<dbReference type="InterPro" id="IPR001205">
    <property type="entry name" value="RNA-dir_pol_C"/>
</dbReference>
<proteinExistence type="predicted"/>
<dbReference type="InterPro" id="IPR043504">
    <property type="entry name" value="Peptidase_S1_PA_chymotrypsin"/>
</dbReference>
<dbReference type="InterPro" id="IPR027417">
    <property type="entry name" value="P-loop_NTPase"/>
</dbReference>
<feature type="compositionally biased region" description="Polar residues" evidence="32">
    <location>
        <begin position="480"/>
        <end position="491"/>
    </location>
</feature>
<keyword evidence="5" id="KW-0696">RNA-directed RNA polymerase</keyword>
<evidence type="ECO:0000256" key="31">
    <source>
        <dbReference type="ARBA" id="ARBA00023303"/>
    </source>
</evidence>
<dbReference type="Gene3D" id="1.20.960.20">
    <property type="match status" value="1"/>
</dbReference>
<keyword evidence="10" id="KW-0945">Host-virus interaction</keyword>
<keyword evidence="19" id="KW-0347">Helicase</keyword>
<evidence type="ECO:0000256" key="14">
    <source>
        <dbReference type="ARBA" id="ARBA00022706"/>
    </source>
</evidence>
<evidence type="ECO:0000256" key="27">
    <source>
        <dbReference type="ARBA" id="ARBA00023136"/>
    </source>
</evidence>
<keyword evidence="21" id="KW-0067">ATP-binding</keyword>
<evidence type="ECO:0000256" key="5">
    <source>
        <dbReference type="ARBA" id="ARBA00022484"/>
    </source>
</evidence>
<dbReference type="InterPro" id="IPR044067">
    <property type="entry name" value="PCV_3C_PRO"/>
</dbReference>
<dbReference type="SUPFAM" id="SSF56672">
    <property type="entry name" value="DNA/RNA polymerases"/>
    <property type="match status" value="1"/>
</dbReference>
<keyword evidence="20" id="KW-0788">Thiol protease</keyword>
<evidence type="ECO:0000313" key="36">
    <source>
        <dbReference type="EMBL" id="AVX29482.1"/>
    </source>
</evidence>
<dbReference type="GO" id="GO:0046718">
    <property type="term" value="P:symbiont entry into host cell"/>
    <property type="evidence" value="ECO:0007669"/>
    <property type="project" value="UniProtKB-KW"/>
</dbReference>
<feature type="region of interest" description="Disordered" evidence="32">
    <location>
        <begin position="420"/>
        <end position="443"/>
    </location>
</feature>
<keyword evidence="22" id="KW-0946">Virion</keyword>
<evidence type="ECO:0000256" key="23">
    <source>
        <dbReference type="ARBA" id="ARBA00022870"/>
    </source>
</evidence>
<dbReference type="CDD" id="cd00205">
    <property type="entry name" value="rhv_like"/>
    <property type="match status" value="3"/>
</dbReference>
<dbReference type="GO" id="GO:0005524">
    <property type="term" value="F:ATP binding"/>
    <property type="evidence" value="ECO:0007669"/>
    <property type="project" value="UniProtKB-KW"/>
</dbReference>
<evidence type="ECO:0000256" key="18">
    <source>
        <dbReference type="ARBA" id="ARBA00022804"/>
    </source>
</evidence>
<keyword evidence="28" id="KW-1035">Host cytoplasm</keyword>
<dbReference type="InterPro" id="IPR043128">
    <property type="entry name" value="Rev_trsase/Diguanyl_cyclase"/>
</dbReference>
<keyword evidence="26" id="KW-0406">Ion transport</keyword>
<evidence type="ECO:0000313" key="37">
    <source>
        <dbReference type="Proteomes" id="UP000501365"/>
    </source>
</evidence>
<keyword evidence="9" id="KW-0167">Capsid protein</keyword>
<feature type="region of interest" description="Disordered" evidence="32">
    <location>
        <begin position="460"/>
        <end position="491"/>
    </location>
</feature>
<dbReference type="GO" id="GO:0034220">
    <property type="term" value="P:monoatomic ion transmembrane transport"/>
    <property type="evidence" value="ECO:0007669"/>
    <property type="project" value="UniProtKB-KW"/>
</dbReference>
<dbReference type="GeneID" id="80533884"/>
<evidence type="ECO:0000256" key="7">
    <source>
        <dbReference type="ARBA" id="ARBA00022520"/>
    </source>
</evidence>
<dbReference type="InterPro" id="IPR000199">
    <property type="entry name" value="Peptidase_C3A/C3B_picornavir"/>
</dbReference>
<dbReference type="GO" id="GO:0006351">
    <property type="term" value="P:DNA-templated transcription"/>
    <property type="evidence" value="ECO:0007669"/>
    <property type="project" value="InterPro"/>
</dbReference>